<proteinExistence type="predicted"/>
<evidence type="ECO:0008006" key="3">
    <source>
        <dbReference type="Google" id="ProtNLM"/>
    </source>
</evidence>
<dbReference type="Proteomes" id="UP000199672">
    <property type="component" value="Unassembled WGS sequence"/>
</dbReference>
<dbReference type="STRING" id="739143.SAMN05216297_101167"/>
<protein>
    <recommendedName>
        <fullName evidence="3">HTH cro/C1-type domain-containing protein</fullName>
    </recommendedName>
</protein>
<accession>A0A1I1K3V2</accession>
<evidence type="ECO:0000313" key="1">
    <source>
        <dbReference type="EMBL" id="SFC53408.1"/>
    </source>
</evidence>
<dbReference type="RefSeq" id="WP_091489986.1">
    <property type="nucleotide sequence ID" value="NZ_FOMH01000001.1"/>
</dbReference>
<reference evidence="2" key="1">
    <citation type="submission" date="2016-10" db="EMBL/GenBank/DDBJ databases">
        <authorList>
            <person name="Varghese N."/>
            <person name="Submissions S."/>
        </authorList>
    </citation>
    <scope>NUCLEOTIDE SEQUENCE [LARGE SCALE GENOMIC DNA]</scope>
    <source>
        <strain evidence="2">CGMCC 1.10370</strain>
    </source>
</reference>
<evidence type="ECO:0000313" key="2">
    <source>
        <dbReference type="Proteomes" id="UP000199672"/>
    </source>
</evidence>
<keyword evidence="2" id="KW-1185">Reference proteome</keyword>
<organism evidence="1 2">
    <name type="scientific">Flavobacterium phragmitis</name>
    <dbReference type="NCBI Taxonomy" id="739143"/>
    <lineage>
        <taxon>Bacteria</taxon>
        <taxon>Pseudomonadati</taxon>
        <taxon>Bacteroidota</taxon>
        <taxon>Flavobacteriia</taxon>
        <taxon>Flavobacteriales</taxon>
        <taxon>Flavobacteriaceae</taxon>
        <taxon>Flavobacterium</taxon>
    </lineage>
</organism>
<sequence>MNTSTTERLAEFMSVKGINNNMITVTAGLSIGQIGKAISNNSGINSTSIEKILHAYPELNPEWLLTGKGEMLKVPAKGEEELVTSAEKQQLDYKVLYEEAKYTLELQKKYIENLESQLKNLED</sequence>
<dbReference type="AlphaFoldDB" id="A0A1I1K3V2"/>
<dbReference type="OrthoDB" id="796548at2"/>
<dbReference type="EMBL" id="FOMH01000001">
    <property type="protein sequence ID" value="SFC53408.1"/>
    <property type="molecule type" value="Genomic_DNA"/>
</dbReference>
<name>A0A1I1K3V2_9FLAO</name>
<gene>
    <name evidence="1" type="ORF">SAMN05216297_101167</name>
</gene>